<accession>A0A0A9FK07</accession>
<protein>
    <submittedName>
        <fullName evidence="2">Uncharacterized protein</fullName>
    </submittedName>
</protein>
<feature type="region of interest" description="Disordered" evidence="1">
    <location>
        <begin position="1"/>
        <end position="30"/>
    </location>
</feature>
<dbReference type="EMBL" id="GBRH01186327">
    <property type="protein sequence ID" value="JAE11569.1"/>
    <property type="molecule type" value="Transcribed_RNA"/>
</dbReference>
<sequence length="250" mass="28034">MSIIGTEACKTPVMADTMNATSPQRSKEEPVDLMRDNMQSMQEPEPSICTGNEKQLSDVNENEHNDGTVHSEIQTRLEADNTGVLDNASMPSLYTLQEEAVQHKFAKVWRSEKKQGKRTSSSKKPRAHISRNKGKIQKEVCSDKEAETVIDPSNFVPKTKQVPKKRIKKAQNDMERVAQDDGQSSSITDQNSNSQHVKKTRRKNIKNAFCNQGTQTREEHPETAHIVNSPDNSKPLGVAASSFETRFPKM</sequence>
<proteinExistence type="predicted"/>
<feature type="region of interest" description="Disordered" evidence="1">
    <location>
        <begin position="108"/>
        <end position="250"/>
    </location>
</feature>
<feature type="compositionally biased region" description="Basic residues" evidence="1">
    <location>
        <begin position="196"/>
        <end position="205"/>
    </location>
</feature>
<reference evidence="2" key="2">
    <citation type="journal article" date="2015" name="Data Brief">
        <title>Shoot transcriptome of the giant reed, Arundo donax.</title>
        <authorList>
            <person name="Barrero R.A."/>
            <person name="Guerrero F.D."/>
            <person name="Moolhuijzen P."/>
            <person name="Goolsby J.A."/>
            <person name="Tidwell J."/>
            <person name="Bellgard S.E."/>
            <person name="Bellgard M.I."/>
        </authorList>
    </citation>
    <scope>NUCLEOTIDE SEQUENCE</scope>
    <source>
        <tissue evidence="2">Shoot tissue taken approximately 20 cm above the soil surface</tissue>
    </source>
</reference>
<dbReference type="AlphaFoldDB" id="A0A0A9FK07"/>
<feature type="compositionally biased region" description="Basic and acidic residues" evidence="1">
    <location>
        <begin position="136"/>
        <end position="147"/>
    </location>
</feature>
<feature type="compositionally biased region" description="Basic and acidic residues" evidence="1">
    <location>
        <begin position="170"/>
        <end position="179"/>
    </location>
</feature>
<reference evidence="2" key="1">
    <citation type="submission" date="2014-09" db="EMBL/GenBank/DDBJ databases">
        <authorList>
            <person name="Magalhaes I.L.F."/>
            <person name="Oliveira U."/>
            <person name="Santos F.R."/>
            <person name="Vidigal T.H.D.A."/>
            <person name="Brescovit A.D."/>
            <person name="Santos A.J."/>
        </authorList>
    </citation>
    <scope>NUCLEOTIDE SEQUENCE</scope>
    <source>
        <tissue evidence="2">Shoot tissue taken approximately 20 cm above the soil surface</tissue>
    </source>
</reference>
<feature type="compositionally biased region" description="Polar residues" evidence="1">
    <location>
        <begin position="181"/>
        <end position="195"/>
    </location>
</feature>
<feature type="compositionally biased region" description="Basic residues" evidence="1">
    <location>
        <begin position="115"/>
        <end position="135"/>
    </location>
</feature>
<name>A0A0A9FK07_ARUDO</name>
<evidence type="ECO:0000256" key="1">
    <source>
        <dbReference type="SAM" id="MobiDB-lite"/>
    </source>
</evidence>
<organism evidence="2">
    <name type="scientific">Arundo donax</name>
    <name type="common">Giant reed</name>
    <name type="synonym">Donax arundinaceus</name>
    <dbReference type="NCBI Taxonomy" id="35708"/>
    <lineage>
        <taxon>Eukaryota</taxon>
        <taxon>Viridiplantae</taxon>
        <taxon>Streptophyta</taxon>
        <taxon>Embryophyta</taxon>
        <taxon>Tracheophyta</taxon>
        <taxon>Spermatophyta</taxon>
        <taxon>Magnoliopsida</taxon>
        <taxon>Liliopsida</taxon>
        <taxon>Poales</taxon>
        <taxon>Poaceae</taxon>
        <taxon>PACMAD clade</taxon>
        <taxon>Arundinoideae</taxon>
        <taxon>Arundineae</taxon>
        <taxon>Arundo</taxon>
    </lineage>
</organism>
<evidence type="ECO:0000313" key="2">
    <source>
        <dbReference type="EMBL" id="JAE11569.1"/>
    </source>
</evidence>